<dbReference type="PIRSF" id="PIRSF005856">
    <property type="entry name" value="Rad51"/>
    <property type="match status" value="1"/>
</dbReference>
<dbReference type="Pfam" id="PF26169">
    <property type="entry name" value="HHH_XRCC3_RpoA"/>
    <property type="match status" value="1"/>
</dbReference>
<dbReference type="GO" id="GO:0140664">
    <property type="term" value="F:ATP-dependent DNA damage sensor activity"/>
    <property type="evidence" value="ECO:0007669"/>
    <property type="project" value="InterPro"/>
</dbReference>
<evidence type="ECO:0000256" key="3">
    <source>
        <dbReference type="ARBA" id="ARBA00022741"/>
    </source>
</evidence>
<dbReference type="PANTHER" id="PTHR46456:SF1">
    <property type="entry name" value="DNA REPAIR PROTEIN RAD51 HOMOLOG 2"/>
    <property type="match status" value="1"/>
</dbReference>
<keyword evidence="7" id="KW-0233">DNA recombination</keyword>
<dbReference type="CDD" id="cd19493">
    <property type="entry name" value="Rad51B"/>
    <property type="match status" value="1"/>
</dbReference>
<evidence type="ECO:0000256" key="6">
    <source>
        <dbReference type="ARBA" id="ARBA00023125"/>
    </source>
</evidence>
<keyword evidence="6" id="KW-0238">DNA-binding</keyword>
<dbReference type="SMART" id="SM00382">
    <property type="entry name" value="AAA"/>
    <property type="match status" value="1"/>
</dbReference>
<dbReference type="GO" id="GO:0000400">
    <property type="term" value="F:four-way junction DNA binding"/>
    <property type="evidence" value="ECO:0007669"/>
    <property type="project" value="TreeGrafter"/>
</dbReference>
<evidence type="ECO:0000256" key="4">
    <source>
        <dbReference type="ARBA" id="ARBA00022763"/>
    </source>
</evidence>
<dbReference type="InterPro" id="IPR058766">
    <property type="entry name" value="HHH_XRCC3_RAD51B"/>
</dbReference>
<evidence type="ECO:0000256" key="9">
    <source>
        <dbReference type="ARBA" id="ARBA00023242"/>
    </source>
</evidence>
<comment type="subcellular location">
    <subcellularLocation>
        <location evidence="1">Nucleus</location>
    </subcellularLocation>
</comment>
<keyword evidence="8" id="KW-0234">DNA repair</keyword>
<evidence type="ECO:0000256" key="7">
    <source>
        <dbReference type="ARBA" id="ARBA00023172"/>
    </source>
</evidence>
<evidence type="ECO:0000256" key="2">
    <source>
        <dbReference type="ARBA" id="ARBA00007095"/>
    </source>
</evidence>
<keyword evidence="4" id="KW-0227">DNA damage</keyword>
<evidence type="ECO:0000313" key="12">
    <source>
        <dbReference type="Proteomes" id="UP000694701"/>
    </source>
</evidence>
<dbReference type="PANTHER" id="PTHR46456">
    <property type="entry name" value="DNA REPAIR PROTEIN RAD51 HOMOLOG 2"/>
    <property type="match status" value="1"/>
</dbReference>
<dbReference type="Ensembl" id="ENSCCRT00020068871.1">
    <property type="protein sequence ID" value="ENSCCRP00020062544.1"/>
    <property type="gene ID" value="ENSCCRG00020029514.1"/>
</dbReference>
<dbReference type="SUPFAM" id="SSF52540">
    <property type="entry name" value="P-loop containing nucleoside triphosphate hydrolases"/>
    <property type="match status" value="1"/>
</dbReference>
<keyword evidence="9" id="KW-0539">Nucleus</keyword>
<dbReference type="InterPro" id="IPR016467">
    <property type="entry name" value="DNA_recomb/repair_RecA-like"/>
</dbReference>
<dbReference type="Proteomes" id="UP000694701">
    <property type="component" value="Unplaced"/>
</dbReference>
<evidence type="ECO:0000259" key="10">
    <source>
        <dbReference type="PROSITE" id="PS50162"/>
    </source>
</evidence>
<evidence type="ECO:0000256" key="8">
    <source>
        <dbReference type="ARBA" id="ARBA00023204"/>
    </source>
</evidence>
<dbReference type="InterPro" id="IPR003593">
    <property type="entry name" value="AAA+_ATPase"/>
</dbReference>
<dbReference type="GO" id="GO:0000724">
    <property type="term" value="P:double-strand break repair via homologous recombination"/>
    <property type="evidence" value="ECO:0007669"/>
    <property type="project" value="InterPro"/>
</dbReference>
<evidence type="ECO:0000313" key="11">
    <source>
        <dbReference type="Ensembl" id="ENSCCRP00020062544.1"/>
    </source>
</evidence>
<sequence>MASKKLRRTGVSAELCERLKRHQLETCQDVLSTTPVELMRLAGLSYPAALDLLQLLSKACAPAVSSAWDLWRKKGELCFSTSLPALDRLLRGGLPRGALTEVTGPSGCGKTQLCIMLSVLATLPRSMGGLDSGVIFIDTESAFSAERLVEMAQARFPEFFSVKERLLEMASRVHLFRELTCQDVLNRLEHLEEDIIACRAGLVILDSVASVVRKEFDTSLPGNLTFRSNLLGQEAGVLKYLSQAFCIPVVLTNQITTHVSEKVHCAQWNQADDIWMFVNNISLLVCFEHLFSSKRNFIVIAKSPVAPFAMLSYTVQKEGIRLEGNENPESVLNQGTDPGLQPIRVRTGLIYNLSQATPSTC</sequence>
<organism evidence="11 12">
    <name type="scientific">Cyprinus carpio</name>
    <name type="common">Common carp</name>
    <dbReference type="NCBI Taxonomy" id="7962"/>
    <lineage>
        <taxon>Eukaryota</taxon>
        <taxon>Metazoa</taxon>
        <taxon>Chordata</taxon>
        <taxon>Craniata</taxon>
        <taxon>Vertebrata</taxon>
        <taxon>Euteleostomi</taxon>
        <taxon>Actinopterygii</taxon>
        <taxon>Neopterygii</taxon>
        <taxon>Teleostei</taxon>
        <taxon>Ostariophysi</taxon>
        <taxon>Cypriniformes</taxon>
        <taxon>Cyprinidae</taxon>
        <taxon>Cyprininae</taxon>
        <taxon>Cyprinus</taxon>
    </lineage>
</organism>
<dbReference type="GO" id="GO:0033063">
    <property type="term" value="C:Rad51B-Rad51C-Rad51D-XRCC2 complex"/>
    <property type="evidence" value="ECO:0007669"/>
    <property type="project" value="InterPro"/>
</dbReference>
<dbReference type="InterPro" id="IPR020588">
    <property type="entry name" value="RecA_ATP-bd"/>
</dbReference>
<dbReference type="Gene3D" id="3.40.50.300">
    <property type="entry name" value="P-loop containing nucleotide triphosphate hydrolases"/>
    <property type="match status" value="1"/>
</dbReference>
<dbReference type="InterPro" id="IPR030548">
    <property type="entry name" value="RAD51B"/>
</dbReference>
<dbReference type="InterPro" id="IPR013632">
    <property type="entry name" value="Rad51_C"/>
</dbReference>
<reference evidence="11" key="1">
    <citation type="submission" date="2025-08" db="UniProtKB">
        <authorList>
            <consortium name="Ensembl"/>
        </authorList>
    </citation>
    <scope>IDENTIFICATION</scope>
</reference>
<dbReference type="GO" id="GO:0005524">
    <property type="term" value="F:ATP binding"/>
    <property type="evidence" value="ECO:0007669"/>
    <property type="project" value="UniProtKB-KW"/>
</dbReference>
<dbReference type="GO" id="GO:0003697">
    <property type="term" value="F:single-stranded DNA binding"/>
    <property type="evidence" value="ECO:0007669"/>
    <property type="project" value="TreeGrafter"/>
</dbReference>
<accession>A0A8C2FZY9</accession>
<evidence type="ECO:0000256" key="5">
    <source>
        <dbReference type="ARBA" id="ARBA00022840"/>
    </source>
</evidence>
<keyword evidence="5" id="KW-0067">ATP-binding</keyword>
<keyword evidence="3" id="KW-0547">Nucleotide-binding</keyword>
<protein>
    <submittedName>
        <fullName evidence="11">RAD51 paralog B</fullName>
    </submittedName>
</protein>
<dbReference type="GO" id="GO:0005657">
    <property type="term" value="C:replication fork"/>
    <property type="evidence" value="ECO:0007669"/>
    <property type="project" value="TreeGrafter"/>
</dbReference>
<dbReference type="Pfam" id="PF08423">
    <property type="entry name" value="Rad51"/>
    <property type="match status" value="1"/>
</dbReference>
<dbReference type="GO" id="GO:0003690">
    <property type="term" value="F:double-stranded DNA binding"/>
    <property type="evidence" value="ECO:0007669"/>
    <property type="project" value="TreeGrafter"/>
</dbReference>
<comment type="similarity">
    <text evidence="2">Belongs to the RecA family. RAD51 subfamily.</text>
</comment>
<feature type="domain" description="RecA family profile 1" evidence="10">
    <location>
        <begin position="75"/>
        <end position="255"/>
    </location>
</feature>
<dbReference type="PROSITE" id="PS50162">
    <property type="entry name" value="RECA_2"/>
    <property type="match status" value="1"/>
</dbReference>
<evidence type="ECO:0000256" key="1">
    <source>
        <dbReference type="ARBA" id="ARBA00004123"/>
    </source>
</evidence>
<name>A0A8C2FZY9_CYPCA</name>
<dbReference type="InterPro" id="IPR027417">
    <property type="entry name" value="P-loop_NTPase"/>
</dbReference>
<dbReference type="AlphaFoldDB" id="A0A8C2FZY9"/>
<proteinExistence type="inferred from homology"/>